<keyword evidence="9" id="KW-1185">Reference proteome</keyword>
<keyword evidence="2" id="KW-0472">Membrane</keyword>
<keyword evidence="5" id="KW-0393">Immunoglobulin domain</keyword>
<dbReference type="SMART" id="SM00409">
    <property type="entry name" value="IG"/>
    <property type="match status" value="2"/>
</dbReference>
<evidence type="ECO:0000313" key="9">
    <source>
        <dbReference type="Proteomes" id="UP001152622"/>
    </source>
</evidence>
<dbReference type="InterPro" id="IPR003598">
    <property type="entry name" value="Ig_sub2"/>
</dbReference>
<dbReference type="InterPro" id="IPR013783">
    <property type="entry name" value="Ig-like_fold"/>
</dbReference>
<feature type="domain" description="Ig-like" evidence="7">
    <location>
        <begin position="116"/>
        <end position="211"/>
    </location>
</feature>
<dbReference type="PROSITE" id="PS50835">
    <property type="entry name" value="IG_LIKE"/>
    <property type="match status" value="2"/>
</dbReference>
<dbReference type="GO" id="GO:0050839">
    <property type="term" value="F:cell adhesion molecule binding"/>
    <property type="evidence" value="ECO:0007669"/>
    <property type="project" value="TreeGrafter"/>
</dbReference>
<comment type="subcellular location">
    <subcellularLocation>
        <location evidence="1">Membrane</location>
        <topology evidence="1">Single-pass type I membrane protein</topology>
    </subcellularLocation>
</comment>
<dbReference type="EMBL" id="JAINUF010000002">
    <property type="protein sequence ID" value="KAJ8374851.1"/>
    <property type="molecule type" value="Genomic_DNA"/>
</dbReference>
<feature type="domain" description="Ig-like" evidence="7">
    <location>
        <begin position="22"/>
        <end position="112"/>
    </location>
</feature>
<dbReference type="GO" id="GO:0005886">
    <property type="term" value="C:plasma membrane"/>
    <property type="evidence" value="ECO:0007669"/>
    <property type="project" value="TreeGrafter"/>
</dbReference>
<keyword evidence="4" id="KW-0325">Glycoprotein</keyword>
<dbReference type="GO" id="GO:0005911">
    <property type="term" value="C:cell-cell junction"/>
    <property type="evidence" value="ECO:0007669"/>
    <property type="project" value="TreeGrafter"/>
</dbReference>
<reference evidence="8" key="1">
    <citation type="journal article" date="2023" name="Science">
        <title>Genome structures resolve the early diversification of teleost fishes.</title>
        <authorList>
            <person name="Parey E."/>
            <person name="Louis A."/>
            <person name="Montfort J."/>
            <person name="Bouchez O."/>
            <person name="Roques C."/>
            <person name="Iampietro C."/>
            <person name="Lluch J."/>
            <person name="Castinel A."/>
            <person name="Donnadieu C."/>
            <person name="Desvignes T."/>
            <person name="Floi Bucao C."/>
            <person name="Jouanno E."/>
            <person name="Wen M."/>
            <person name="Mejri S."/>
            <person name="Dirks R."/>
            <person name="Jansen H."/>
            <person name="Henkel C."/>
            <person name="Chen W.J."/>
            <person name="Zahm M."/>
            <person name="Cabau C."/>
            <person name="Klopp C."/>
            <person name="Thompson A.W."/>
            <person name="Robinson-Rechavi M."/>
            <person name="Braasch I."/>
            <person name="Lecointre G."/>
            <person name="Bobe J."/>
            <person name="Postlethwait J.H."/>
            <person name="Berthelot C."/>
            <person name="Roest Crollius H."/>
            <person name="Guiguen Y."/>
        </authorList>
    </citation>
    <scope>NUCLEOTIDE SEQUENCE</scope>
    <source>
        <strain evidence="8">WJC10195</strain>
    </source>
</reference>
<dbReference type="SMART" id="SM00408">
    <property type="entry name" value="IGc2"/>
    <property type="match status" value="1"/>
</dbReference>
<dbReference type="PANTHER" id="PTHR11640:SF14">
    <property type="entry name" value="KIN OF IRRE-LIKE PROTEIN 1"/>
    <property type="match status" value="1"/>
</dbReference>
<evidence type="ECO:0000256" key="1">
    <source>
        <dbReference type="ARBA" id="ARBA00004479"/>
    </source>
</evidence>
<dbReference type="SUPFAM" id="SSF48726">
    <property type="entry name" value="Immunoglobulin"/>
    <property type="match status" value="2"/>
</dbReference>
<dbReference type="GO" id="GO:0098609">
    <property type="term" value="P:cell-cell adhesion"/>
    <property type="evidence" value="ECO:0007669"/>
    <property type="project" value="TreeGrafter"/>
</dbReference>
<name>A0A9Q1J8Y4_SYNKA</name>
<evidence type="ECO:0000256" key="6">
    <source>
        <dbReference type="SAM" id="SignalP"/>
    </source>
</evidence>
<protein>
    <recommendedName>
        <fullName evidence="7">Ig-like domain-containing protein</fullName>
    </recommendedName>
</protein>
<dbReference type="OrthoDB" id="8822525at2759"/>
<dbReference type="Pfam" id="PF13927">
    <property type="entry name" value="Ig_3"/>
    <property type="match status" value="2"/>
</dbReference>
<dbReference type="InterPro" id="IPR007110">
    <property type="entry name" value="Ig-like_dom"/>
</dbReference>
<evidence type="ECO:0000256" key="2">
    <source>
        <dbReference type="ARBA" id="ARBA00023136"/>
    </source>
</evidence>
<proteinExistence type="predicted"/>
<dbReference type="PANTHER" id="PTHR11640">
    <property type="entry name" value="NEPHRIN"/>
    <property type="match status" value="1"/>
</dbReference>
<comment type="caution">
    <text evidence="8">The sequence shown here is derived from an EMBL/GenBank/DDBJ whole genome shotgun (WGS) entry which is preliminary data.</text>
</comment>
<keyword evidence="6" id="KW-0732">Signal</keyword>
<feature type="chain" id="PRO_5040348915" description="Ig-like domain-containing protein" evidence="6">
    <location>
        <begin position="26"/>
        <end position="253"/>
    </location>
</feature>
<dbReference type="Proteomes" id="UP001152622">
    <property type="component" value="Chromosome 2"/>
</dbReference>
<feature type="signal peptide" evidence="6">
    <location>
        <begin position="1"/>
        <end position="25"/>
    </location>
</feature>
<evidence type="ECO:0000313" key="8">
    <source>
        <dbReference type="EMBL" id="KAJ8374851.1"/>
    </source>
</evidence>
<dbReference type="AlphaFoldDB" id="A0A9Q1J8Y4"/>
<sequence length="253" mass="28253">MNSRLSLWSLGIHLALWYCHLPAEAQVKKVRASLLVEPRSLVVDIHSDVTFNCKWTGYPPRSLTWAKKGNNMVLSNKNQLHLKSVSRLDAGQYVCKAIVQRFGVVEKEVSLTVNGPPIVSGDPIQYAVTGETGEVKCYVAGTPPPDKIVWKWRDDALSERYTVEQSKVHSQGGAVLSTLIINNVVESDFESPFNCTARNAFGPGTMTITLEETGTYHLPHHDYISTICPTRPTHLLRPYTTHLPVHLYPTLHL</sequence>
<organism evidence="8 9">
    <name type="scientific">Synaphobranchus kaupii</name>
    <name type="common">Kaup's arrowtooth eel</name>
    <dbReference type="NCBI Taxonomy" id="118154"/>
    <lineage>
        <taxon>Eukaryota</taxon>
        <taxon>Metazoa</taxon>
        <taxon>Chordata</taxon>
        <taxon>Craniata</taxon>
        <taxon>Vertebrata</taxon>
        <taxon>Euteleostomi</taxon>
        <taxon>Actinopterygii</taxon>
        <taxon>Neopterygii</taxon>
        <taxon>Teleostei</taxon>
        <taxon>Anguilliformes</taxon>
        <taxon>Synaphobranchidae</taxon>
        <taxon>Synaphobranchus</taxon>
    </lineage>
</organism>
<dbReference type="InterPro" id="IPR003599">
    <property type="entry name" value="Ig_sub"/>
</dbReference>
<evidence type="ECO:0000256" key="5">
    <source>
        <dbReference type="ARBA" id="ARBA00023319"/>
    </source>
</evidence>
<gene>
    <name evidence="8" type="ORF">SKAU_G00054310</name>
</gene>
<evidence type="ECO:0000256" key="4">
    <source>
        <dbReference type="ARBA" id="ARBA00023180"/>
    </source>
</evidence>
<dbReference type="Gene3D" id="2.60.40.10">
    <property type="entry name" value="Immunoglobulins"/>
    <property type="match status" value="2"/>
</dbReference>
<dbReference type="InterPro" id="IPR051275">
    <property type="entry name" value="Cell_adhesion_signaling"/>
</dbReference>
<accession>A0A9Q1J8Y4</accession>
<evidence type="ECO:0000256" key="3">
    <source>
        <dbReference type="ARBA" id="ARBA00023157"/>
    </source>
</evidence>
<keyword evidence="3" id="KW-1015">Disulfide bond</keyword>
<evidence type="ECO:0000259" key="7">
    <source>
        <dbReference type="PROSITE" id="PS50835"/>
    </source>
</evidence>
<dbReference type="InterPro" id="IPR036179">
    <property type="entry name" value="Ig-like_dom_sf"/>
</dbReference>
<dbReference type="FunFam" id="2.60.40.10:FF:000103">
    <property type="entry name" value="Kirre like nephrin family adhesion molecule 3"/>
    <property type="match status" value="1"/>
</dbReference>